<comment type="caution">
    <text evidence="2">The sequence shown here is derived from an EMBL/GenBank/DDBJ whole genome shotgun (WGS) entry which is preliminary data.</text>
</comment>
<keyword evidence="1" id="KW-0472">Membrane</keyword>
<dbReference type="EMBL" id="BARV01007778">
    <property type="protein sequence ID" value="GAI12615.1"/>
    <property type="molecule type" value="Genomic_DNA"/>
</dbReference>
<reference evidence="2" key="1">
    <citation type="journal article" date="2014" name="Front. Microbiol.">
        <title>High frequency of phylogenetically diverse reductive dehalogenase-homologous genes in deep subseafloor sedimentary metagenomes.</title>
        <authorList>
            <person name="Kawai M."/>
            <person name="Futagami T."/>
            <person name="Toyoda A."/>
            <person name="Takaki Y."/>
            <person name="Nishi S."/>
            <person name="Hori S."/>
            <person name="Arai W."/>
            <person name="Tsubouchi T."/>
            <person name="Morono Y."/>
            <person name="Uchiyama I."/>
            <person name="Ito T."/>
            <person name="Fujiyama A."/>
            <person name="Inagaki F."/>
            <person name="Takami H."/>
        </authorList>
    </citation>
    <scope>NUCLEOTIDE SEQUENCE</scope>
    <source>
        <strain evidence="2">Expedition CK06-06</strain>
    </source>
</reference>
<sequence>MVRLFLLRCQDQVFSFLNRHCMLPSNAIPITTPAGIPSAKDIVRPKGKIIASSITIIMYIVPSIVDFFIVSLRI</sequence>
<evidence type="ECO:0000313" key="2">
    <source>
        <dbReference type="EMBL" id="GAI12615.1"/>
    </source>
</evidence>
<proteinExistence type="predicted"/>
<accession>X1MD57</accession>
<dbReference type="AlphaFoldDB" id="X1MD57"/>
<protein>
    <submittedName>
        <fullName evidence="2">Uncharacterized protein</fullName>
    </submittedName>
</protein>
<keyword evidence="1" id="KW-0812">Transmembrane</keyword>
<gene>
    <name evidence="2" type="ORF">S06H3_15784</name>
</gene>
<organism evidence="2">
    <name type="scientific">marine sediment metagenome</name>
    <dbReference type="NCBI Taxonomy" id="412755"/>
    <lineage>
        <taxon>unclassified sequences</taxon>
        <taxon>metagenomes</taxon>
        <taxon>ecological metagenomes</taxon>
    </lineage>
</organism>
<evidence type="ECO:0000256" key="1">
    <source>
        <dbReference type="SAM" id="Phobius"/>
    </source>
</evidence>
<name>X1MD57_9ZZZZ</name>
<feature type="transmembrane region" description="Helical" evidence="1">
    <location>
        <begin position="49"/>
        <end position="70"/>
    </location>
</feature>
<keyword evidence="1" id="KW-1133">Transmembrane helix</keyword>